<dbReference type="SUPFAM" id="SSF81837">
    <property type="entry name" value="BEACH domain"/>
    <property type="match status" value="1"/>
</dbReference>
<feature type="compositionally biased region" description="Polar residues" evidence="6">
    <location>
        <begin position="1403"/>
        <end position="1414"/>
    </location>
</feature>
<dbReference type="Gene3D" id="2.30.29.30">
    <property type="entry name" value="Pleckstrin-homology domain (PH domain)/Phosphotyrosine-binding domain (PTB)"/>
    <property type="match status" value="1"/>
</dbReference>
<evidence type="ECO:0000313" key="9">
    <source>
        <dbReference type="EnsemblMetazoa" id="XP_022647450"/>
    </source>
</evidence>
<feature type="region of interest" description="Disordered" evidence="6">
    <location>
        <begin position="2224"/>
        <end position="2253"/>
    </location>
</feature>
<feature type="region of interest" description="Disordered" evidence="6">
    <location>
        <begin position="2327"/>
        <end position="2372"/>
    </location>
</feature>
<dbReference type="InterPro" id="IPR023362">
    <property type="entry name" value="PH-BEACH_dom"/>
</dbReference>
<dbReference type="SUPFAM" id="SSF48371">
    <property type="entry name" value="ARM repeat"/>
    <property type="match status" value="1"/>
</dbReference>
<dbReference type="InterPro" id="IPR015943">
    <property type="entry name" value="WD40/YVTN_repeat-like_dom_sf"/>
</dbReference>
<evidence type="ECO:0000256" key="2">
    <source>
        <dbReference type="ARBA" id="ARBA00022574"/>
    </source>
</evidence>
<feature type="compositionally biased region" description="Basic and acidic residues" evidence="6">
    <location>
        <begin position="2741"/>
        <end position="2764"/>
    </location>
</feature>
<dbReference type="CTD" id="44531"/>
<dbReference type="InterPro" id="IPR046852">
    <property type="entry name" value="Neurobeachin_a-sol"/>
</dbReference>
<dbReference type="CDD" id="cd01201">
    <property type="entry name" value="PH_BEACH"/>
    <property type="match status" value="1"/>
</dbReference>
<dbReference type="CDD" id="cd06071">
    <property type="entry name" value="Beach"/>
    <property type="match status" value="1"/>
</dbReference>
<feature type="region of interest" description="Disordered" evidence="6">
    <location>
        <begin position="283"/>
        <end position="306"/>
    </location>
</feature>
<dbReference type="SUPFAM" id="SSF49899">
    <property type="entry name" value="Concanavalin A-like lectins/glucanases"/>
    <property type="match status" value="1"/>
</dbReference>
<dbReference type="Pfam" id="PF20426">
    <property type="entry name" value="NBCH_WD40"/>
    <property type="match status" value="1"/>
</dbReference>
<dbReference type="PROSITE" id="PS51783">
    <property type="entry name" value="PH_BEACH"/>
    <property type="match status" value="1"/>
</dbReference>
<dbReference type="Pfam" id="PF20425">
    <property type="entry name" value="Neurobeachin"/>
    <property type="match status" value="1"/>
</dbReference>
<feature type="region of interest" description="Disordered" evidence="6">
    <location>
        <begin position="2025"/>
        <end position="2060"/>
    </location>
</feature>
<feature type="region of interest" description="Disordered" evidence="6">
    <location>
        <begin position="1403"/>
        <end position="1510"/>
    </location>
</feature>
<dbReference type="GO" id="GO:0005829">
    <property type="term" value="C:cytosol"/>
    <property type="evidence" value="ECO:0007669"/>
    <property type="project" value="TreeGrafter"/>
</dbReference>
<feature type="compositionally biased region" description="Low complexity" evidence="6">
    <location>
        <begin position="1436"/>
        <end position="1467"/>
    </location>
</feature>
<evidence type="ECO:0000256" key="3">
    <source>
        <dbReference type="ARBA" id="ARBA00022737"/>
    </source>
</evidence>
<dbReference type="InterPro" id="IPR031570">
    <property type="entry name" value="NBEA/BDCP_DUF4704"/>
</dbReference>
<dbReference type="InterPro" id="IPR001680">
    <property type="entry name" value="WD40_rpt"/>
</dbReference>
<keyword evidence="10" id="KW-1185">Reference proteome</keyword>
<keyword evidence="4" id="KW-0472">Membrane</keyword>
<feature type="region of interest" description="Disordered" evidence="6">
    <location>
        <begin position="24"/>
        <end position="60"/>
    </location>
</feature>
<evidence type="ECO:0000259" key="7">
    <source>
        <dbReference type="PROSITE" id="PS50197"/>
    </source>
</evidence>
<dbReference type="PANTHER" id="PTHR13743">
    <property type="entry name" value="BEIGE/BEACH-RELATED"/>
    <property type="match status" value="1"/>
</dbReference>
<dbReference type="GO" id="GO:0008104">
    <property type="term" value="P:intracellular protein localization"/>
    <property type="evidence" value="ECO:0007669"/>
    <property type="project" value="TreeGrafter"/>
</dbReference>
<dbReference type="InterPro" id="IPR050865">
    <property type="entry name" value="BEACH_Domain"/>
</dbReference>
<dbReference type="Proteomes" id="UP000594260">
    <property type="component" value="Unplaced"/>
</dbReference>
<dbReference type="InterPro" id="IPR016024">
    <property type="entry name" value="ARM-type_fold"/>
</dbReference>
<feature type="region of interest" description="Disordered" evidence="6">
    <location>
        <begin position="1775"/>
        <end position="1845"/>
    </location>
</feature>
<dbReference type="InterPro" id="IPR013320">
    <property type="entry name" value="ConA-like_dom_sf"/>
</dbReference>
<dbReference type="InterPro" id="IPR010508">
    <property type="entry name" value="NBEA-like_DUF1088"/>
</dbReference>
<dbReference type="SMART" id="SM01026">
    <property type="entry name" value="Beach"/>
    <property type="match status" value="1"/>
</dbReference>
<dbReference type="FunFam" id="2.60.120.200:FF:000010">
    <property type="entry name" value="neurobeachin isoform X2"/>
    <property type="match status" value="1"/>
</dbReference>
<dbReference type="FunCoup" id="A0A7M7J692">
    <property type="interactions" value="1102"/>
</dbReference>
<feature type="region of interest" description="Disordered" evidence="6">
    <location>
        <begin position="2727"/>
        <end position="2785"/>
    </location>
</feature>
<organism evidence="9 10">
    <name type="scientific">Varroa destructor</name>
    <name type="common">Honeybee mite</name>
    <dbReference type="NCBI Taxonomy" id="109461"/>
    <lineage>
        <taxon>Eukaryota</taxon>
        <taxon>Metazoa</taxon>
        <taxon>Ecdysozoa</taxon>
        <taxon>Arthropoda</taxon>
        <taxon>Chelicerata</taxon>
        <taxon>Arachnida</taxon>
        <taxon>Acari</taxon>
        <taxon>Parasitiformes</taxon>
        <taxon>Mesostigmata</taxon>
        <taxon>Gamasina</taxon>
        <taxon>Dermanyssoidea</taxon>
        <taxon>Varroidae</taxon>
        <taxon>Varroa</taxon>
    </lineage>
</organism>
<dbReference type="Pfam" id="PF06469">
    <property type="entry name" value="DUF1088"/>
    <property type="match status" value="2"/>
</dbReference>
<evidence type="ECO:0000313" key="10">
    <source>
        <dbReference type="Proteomes" id="UP000594260"/>
    </source>
</evidence>
<feature type="compositionally biased region" description="Polar residues" evidence="6">
    <location>
        <begin position="1426"/>
        <end position="1435"/>
    </location>
</feature>
<dbReference type="FunFam" id="1.10.1540.10:FF:000001">
    <property type="entry name" value="neurobeachin isoform X1"/>
    <property type="match status" value="1"/>
</dbReference>
<protein>
    <recommendedName>
        <fullName evidence="11">Neurobeachin</fullName>
    </recommendedName>
</protein>
<feature type="region of interest" description="Disordered" evidence="6">
    <location>
        <begin position="2408"/>
        <end position="2442"/>
    </location>
</feature>
<dbReference type="GeneID" id="111244508"/>
<dbReference type="Gene3D" id="2.60.120.200">
    <property type="match status" value="1"/>
</dbReference>
<feature type="compositionally biased region" description="Basic and acidic residues" evidence="6">
    <location>
        <begin position="1819"/>
        <end position="1841"/>
    </location>
</feature>
<evidence type="ECO:0000259" key="8">
    <source>
        <dbReference type="PROSITE" id="PS51783"/>
    </source>
</evidence>
<evidence type="ECO:0000256" key="5">
    <source>
        <dbReference type="PROSITE-ProRule" id="PRU00221"/>
    </source>
</evidence>
<dbReference type="InterPro" id="IPR000409">
    <property type="entry name" value="BEACH_dom"/>
</dbReference>
<feature type="compositionally biased region" description="Low complexity" evidence="6">
    <location>
        <begin position="283"/>
        <end position="295"/>
    </location>
</feature>
<dbReference type="PANTHER" id="PTHR13743:SF162">
    <property type="entry name" value="NEUROBEACHIN"/>
    <property type="match status" value="1"/>
</dbReference>
<accession>A0A7M7J692</accession>
<dbReference type="OMA" id="NMEASQP"/>
<name>A0A7M7J692_VARDE</name>
<feature type="compositionally biased region" description="Basic and acidic residues" evidence="6">
    <location>
        <begin position="2327"/>
        <end position="2338"/>
    </location>
</feature>
<dbReference type="SUPFAM" id="SSF50978">
    <property type="entry name" value="WD40 repeat-like"/>
    <property type="match status" value="1"/>
</dbReference>
<feature type="compositionally biased region" description="Polar residues" evidence="6">
    <location>
        <begin position="24"/>
        <end position="39"/>
    </location>
</feature>
<dbReference type="Gene3D" id="1.10.1540.10">
    <property type="entry name" value="BEACH domain"/>
    <property type="match status" value="1"/>
</dbReference>
<dbReference type="InterPro" id="IPR036322">
    <property type="entry name" value="WD40_repeat_dom_sf"/>
</dbReference>
<dbReference type="Pfam" id="PF14844">
    <property type="entry name" value="PH_BEACH"/>
    <property type="match status" value="1"/>
</dbReference>
<sequence>MDQSQRQQQAQLYLQQHELFGINNPSVGNSCSSSTQGTVAQSTSSPAPSQTTPSQQQSGVSLLSNTVASLPSTAVQSQHLQQSQSQIITSTSISITTSTAVTTSHSLGLASASIVPATGKISAAAGASTPNTNVDIATTPGTAVVISGTAVVSIAAAGNSAAGSNPVPTSSTNTNVTSLITTSNGGSCGTITASAATIATGASAVANTVSSVLGNVIRHPTNVLPMGASVGPAGGMQPPGVATATNAVTLTQTTPAVSAISGTGTGPSDVAVANSVVAANTVVPTSRPQSQQSIGPGVGGGSGLISPGVNNPATCCSDADGVNKIPNSDSGSPTTVTGKVATGSTAASTTISVATPVTAPTPALPGAVNSSSSTISGINSAGGVGGTLMNMSNNSCNGSNNNNNNIGGIAVGANSATGSALRRPEDVLRVTGQNDKLKFTMLIGLLQATPEQAGKDVVHTVLHLLVGGEFDMELNFVINNPNNIIYMLELLDHSSTQLQAELWSVLCAMLKKSVRNLQACTEVHLIEHILARMAHVDQVVADLVIEVLGVLANYSITVRELKLLVGYLRASGATWGPHSVRLLSVLRALPHRTGPDSFFSFSGKKGSAIAIPPLSRWPYQSGWTLCTWFRLDPVNSVSIEREKPYLYCFRTSKAVGYSAHFVGNCLIFTSMKVKGKGYQHCVKYEFQPRRWYMLAVVYIYNRWSKSEIKCFVNGQLASATEMSWLVSTNDPFDKCYIGASPELDEEHLFSGQMSAVYLFSEALSTHQVCGIHRLGPGYQAQFRFEGESPTLSESLRRVLYDGKLAQAMLFCYNPVATDSQLCLQAAPKTPGGVSGGAAFFVHNPHALMLQEVRAVTTHGIHSTLNSIGGLQMLFPLLGQLDYPVQGVEHDVNTAKANGICATLIGFICEMCEGSTAVQQHMIQNKGFLVISQQLRKALRHHLNESVLQSFLSLVRHLLTLSTANGELLLKHLLDHVLFNPALWIYTPTPIQIRLYSYLATEFLADTQIYGNVRRVSTVLQTMHILKYYYWVTNPSEKSGIVPKGADGPRPAPPEILSIRAYLLLFLKQLIVKGSGPKEDELQSCLNYLTTVHEDDNLHDVLQMMIGLMAEQPATMVPAFDCRAGVRAVFKLLGSPSETVRLQALKLLAFFLSRSTHKRKHDVMSPHNLYMLLVDRLLLHADHLTLATYNVLYEMLTEHIGAHILYTPHAEPEHHFRLENPMVLKVIASLLRQSKACDELMEVKRLFLSDLSLLCNASRENRRTVLQMSVWQEWLVALAYVHPQDQEQRRISETVFALFRALLHHAIKYEYGGWRVWVDTLAIVHSRVAFEEYQLHYAQMQSAPAALRESPSPADETVPGVSTGGQIALTNAPSVRVLGVALSATTPSQELPAPSLAEAVSSATAGVGSNQPSSTGVGGNPMAPVSYCSSAQQHNMPSTTSSSPSTADISISSSSFSAHNQQTQHLSQPSPPQPSASAVQDQQTVDGAPCSDHQSYNGITNHHSQHQHDHLQAYRGQQISSSLASSPERGSRGSVETAGPLQVEQVVITEDGQVVCTAGSQETIEEKSDDGTEKELHADAKERCQGVGEATDIKDQQQSVDRQQATLTTITTTAFIASNDEEEAATTQGSQKVKVKHTEEQQRVAQGERSLDAMKDTIGCQIATEASAAANDVLRSEETTNNGVVAHTKDEQEPKLSSSTKIPDSTEDLPGIHRAPTTPCRRSSAMAASEVETSAATITDSGRGASEHNEDSSVIINKDQLTSVVTKDAVPEAEMKVLEDVSLSEEEERDSSGSPQMIDCPAIESPAPSHTSQVSAGSGIEHEPQEDDGREKHENEGEKEIPMDAALVTELSCDTIESSSMPLSPLLEKKAAEQNAKSQPPPTSDVVEIKEVSGEVETVDITNSANNNNNNVGGREGRGGCIKNENHEAVLGSNGKESGSAIETGERLAGDSGSAGSPEQVVSTIDAQLQHSSYRGLEVAKDKVTGLQSDGAERATLEDLGPDGAEPAKLRTKSVSFANVNDTYESVYPPGHGNGTGVSSSNNSRENSSHAASRHLFNSGPSRPPFRIPEFRWSAIHQRLLSDLLYSLETDIQLWRSHSTKTIMDFVNSSDNAIFVVNTVHLISQLSDNIVIACGGLLPLLAAATSPTHELDVVEPTQGLSSEMSFAFLQRLVHLADVLVFASSLSFSELESEKNMASGGILRQCLRLVCTNAVRTCLDGRIKLPAPSPPAQSSGSTGHHHGHGVSSQVQTNHAMASALQRMRNDLSGSLMQVKEPEKLLQDMDVNRLRAVIYRDDETKQAQFLALAVVYFISVLMVSKYRDILEPASPHAERRDREQQQRTAYENNGRTTASSCHHSHIGHGHGTSGEDSDILANLHSSSIPIIPKQHLGQGHSSTHAYCHQRNAHLSSVSDEAHGGSNKNGDFTRAGQGSQGNGESREPSLTQKLETALCGVCPLLREIMVDFAQFLSKTLVGSHGQDLLVEGKGLNTFKNSSSVVELVMLLCSQEWQNSLQKHAGLAFIELINEGRLLSHAMKDHIVRVANEADFILNRMRADDVIKHADFEQLCGQTAAERRDEESMCDHLITAARRRDTVVAQRMIDKVHNMLTNRHGAWRDQQQMQQARTLALRGRCGVGGGQGSPQFTPTATAGTACTNNNKNNSAPAIVTVTNLAGGKDGLTNHSVPTVTTASNVAIDTSTNRTRVDFERIEHLKLDSWEDDARRRRRFVRNPLGSPHHGASLRAEHAHGHNDDAATVSRDREELHRQLAAQRRQNGSPGGELTGGQAADGAEYWEDKELDAEYTGSVSLSTRCRLIAPGITAPGTLSVTQSELFFEVDEDDAEFKKNCPRVLKYCEHVHGKWHFSEIRAVFSRRYLLQNVALEIFLASRTSIMFAFDSAKTVKRVVKALPQVGVGIKYGIGQTRRASLMTPRQIFQQSNMTQKWQRREISNFEYLMFLNTIAGRTYSDLNQYPIFPWVLTNYESAELDLSLPSNYRDLSKPIGALNPSRKQFFEERYESWEHDVVPPFHYGTHYSTAAFTLNWLLRLEPFATMFLALQDGKFDHPDRLFSSVGQSWRNCQRDTSDVKELIPEFFYLPEIFQNHNGFRLGTREDGHLVSDVQLPPWANGSAEEFVRIHRMALESEIVSCQLHQWIDLIFGYKQRGPEAVRSANVFYYLTYEGNVELESVKDPVMREAIEEQIKNFGMTPSQLLLEPHPPRSSAMHISPLMFSPVADEVCMVIKFLSNSPIVHISANTYPQLPAPSVVTVAANHNFAVNRWNPNFSTPLHGGGGGPTGSYHHDVSSQSGPGQQNSQVLPLSMDPLLMMNVSPHKRHLGDSDFSQRLKVRPSCFVTTVDSRFIIAAGFWDKSFRVFATESAKTLQIVYAHFGVVTCLARSECNITSDCYVASGSEDCTVLLWHWNARTQSIAGDNANPDVPTPRASLSGHESEVTCIVVSAELGLVVSGSRSGAVLVHTTAGDLLRSVQGPEHFRSPHLVCLSREGTMVLCYDLSNVCAFNMNGKQLRAVTHHDDIGCCALSRDGEYLITGGESGVVEVWRTYNLALLYAFPACEGAVRSVALSHDQRFLITGLSNGSITVFYIDFNRWHHEYQQRY</sequence>
<dbReference type="SMART" id="SM00320">
    <property type="entry name" value="WD40"/>
    <property type="match status" value="4"/>
</dbReference>
<feature type="region of interest" description="Disordered" evidence="6">
    <location>
        <begin position="3283"/>
        <end position="3310"/>
    </location>
</feature>
<feature type="compositionally biased region" description="Low complexity" evidence="6">
    <location>
        <begin position="2036"/>
        <end position="2054"/>
    </location>
</feature>
<reference evidence="9" key="1">
    <citation type="submission" date="2021-01" db="UniProtKB">
        <authorList>
            <consortium name="EnsemblMetazoa"/>
        </authorList>
    </citation>
    <scope>IDENTIFICATION</scope>
</reference>
<comment type="subcellular location">
    <subcellularLocation>
        <location evidence="1">Membrane</location>
    </subcellularLocation>
</comment>
<evidence type="ECO:0000256" key="4">
    <source>
        <dbReference type="ARBA" id="ARBA00023136"/>
    </source>
</evidence>
<dbReference type="InterPro" id="IPR046851">
    <property type="entry name" value="NBCH_WD40"/>
</dbReference>
<dbReference type="PROSITE" id="PS50197">
    <property type="entry name" value="BEACH"/>
    <property type="match status" value="1"/>
</dbReference>
<evidence type="ECO:0000256" key="1">
    <source>
        <dbReference type="ARBA" id="ARBA00004370"/>
    </source>
</evidence>
<feature type="compositionally biased region" description="Polar residues" evidence="6">
    <location>
        <begin position="1730"/>
        <end position="1739"/>
    </location>
</feature>
<feature type="compositionally biased region" description="Low complexity" evidence="6">
    <location>
        <begin position="3301"/>
        <end position="3310"/>
    </location>
</feature>
<keyword evidence="2 5" id="KW-0853">WD repeat</keyword>
<feature type="region of interest" description="Disordered" evidence="6">
    <location>
        <begin position="1677"/>
        <end position="1754"/>
    </location>
</feature>
<proteinExistence type="predicted"/>
<dbReference type="InParanoid" id="A0A7M7J692"/>
<feature type="domain" description="BEACH-type PH" evidence="8">
    <location>
        <begin position="2800"/>
        <end position="2908"/>
    </location>
</feature>
<feature type="compositionally biased region" description="Low complexity" evidence="6">
    <location>
        <begin position="40"/>
        <end position="58"/>
    </location>
</feature>
<dbReference type="Pfam" id="PF15787">
    <property type="entry name" value="DUF4704"/>
    <property type="match status" value="1"/>
</dbReference>
<dbReference type="KEGG" id="vde:111244508"/>
<dbReference type="SUPFAM" id="SSF50729">
    <property type="entry name" value="PH domain-like"/>
    <property type="match status" value="1"/>
</dbReference>
<dbReference type="GO" id="GO:0019901">
    <property type="term" value="F:protein kinase binding"/>
    <property type="evidence" value="ECO:0007669"/>
    <property type="project" value="TreeGrafter"/>
</dbReference>
<keyword evidence="3" id="KW-0677">Repeat</keyword>
<dbReference type="OrthoDB" id="26681at2759"/>
<dbReference type="InterPro" id="IPR036372">
    <property type="entry name" value="BEACH_dom_sf"/>
</dbReference>
<dbReference type="Gene3D" id="2.130.10.10">
    <property type="entry name" value="YVTN repeat-like/Quinoprotein amine dehydrogenase"/>
    <property type="match status" value="2"/>
</dbReference>
<feature type="compositionally biased region" description="Polar residues" evidence="6">
    <location>
        <begin position="1491"/>
        <end position="1501"/>
    </location>
</feature>
<dbReference type="RefSeq" id="XP_022647450.1">
    <property type="nucleotide sequence ID" value="XM_022791715.1"/>
</dbReference>
<evidence type="ECO:0008006" key="11">
    <source>
        <dbReference type="Google" id="ProtNLM"/>
    </source>
</evidence>
<dbReference type="EnsemblMetazoa" id="XM_022791715">
    <property type="protein sequence ID" value="XP_022647450"/>
    <property type="gene ID" value="LOC111244508"/>
</dbReference>
<feature type="repeat" description="WD" evidence="5">
    <location>
        <begin position="3524"/>
        <end position="3555"/>
    </location>
</feature>
<dbReference type="InterPro" id="IPR011993">
    <property type="entry name" value="PH-like_dom_sf"/>
</dbReference>
<dbReference type="GO" id="GO:0016020">
    <property type="term" value="C:membrane"/>
    <property type="evidence" value="ECO:0007669"/>
    <property type="project" value="UniProtKB-SubCell"/>
</dbReference>
<feature type="region of interest" description="Disordered" evidence="6">
    <location>
        <begin position="1901"/>
        <end position="1920"/>
    </location>
</feature>
<feature type="compositionally biased region" description="Polar residues" evidence="6">
    <location>
        <begin position="2339"/>
        <end position="2351"/>
    </location>
</feature>
<evidence type="ECO:0000256" key="6">
    <source>
        <dbReference type="SAM" id="MobiDB-lite"/>
    </source>
</evidence>
<feature type="domain" description="BEACH" evidence="7">
    <location>
        <begin position="2927"/>
        <end position="3217"/>
    </location>
</feature>
<dbReference type="PROSITE" id="PS50082">
    <property type="entry name" value="WD_REPEATS_2"/>
    <property type="match status" value="1"/>
</dbReference>
<dbReference type="Pfam" id="PF02138">
    <property type="entry name" value="Beach"/>
    <property type="match status" value="1"/>
</dbReference>